<evidence type="ECO:0000313" key="8">
    <source>
        <dbReference type="EMBL" id="KAK7794550.1"/>
    </source>
</evidence>
<evidence type="ECO:0000256" key="2">
    <source>
        <dbReference type="ARBA" id="ARBA00006432"/>
    </source>
</evidence>
<dbReference type="PROSITE" id="PS00455">
    <property type="entry name" value="AMP_BINDING"/>
    <property type="match status" value="1"/>
</dbReference>
<evidence type="ECO:0000256" key="5">
    <source>
        <dbReference type="SAM" id="MobiDB-lite"/>
    </source>
</evidence>
<keyword evidence="9" id="KW-1185">Reference proteome</keyword>
<keyword evidence="4" id="KW-0576">Peroxisome</keyword>
<dbReference type="InterPro" id="IPR045851">
    <property type="entry name" value="AMP-bd_C_sf"/>
</dbReference>
<dbReference type="GO" id="GO:0016405">
    <property type="term" value="F:CoA-ligase activity"/>
    <property type="evidence" value="ECO:0007669"/>
    <property type="project" value="TreeGrafter"/>
</dbReference>
<evidence type="ECO:0000256" key="1">
    <source>
        <dbReference type="ARBA" id="ARBA00004275"/>
    </source>
</evidence>
<keyword evidence="3" id="KW-0436">Ligase</keyword>
<protein>
    <recommendedName>
        <fullName evidence="10">Luciferin 4-monooxygenase</fullName>
    </recommendedName>
</protein>
<accession>A0AAN9VG88</accession>
<comment type="subcellular location">
    <subcellularLocation>
        <location evidence="1">Peroxisome</location>
    </subcellularLocation>
</comment>
<feature type="domain" description="AMP-binding enzyme C-terminal" evidence="7">
    <location>
        <begin position="451"/>
        <end position="526"/>
    </location>
</feature>
<dbReference type="GO" id="GO:0005777">
    <property type="term" value="C:peroxisome"/>
    <property type="evidence" value="ECO:0007669"/>
    <property type="project" value="UniProtKB-SubCell"/>
</dbReference>
<dbReference type="Pfam" id="PF00501">
    <property type="entry name" value="AMP-binding"/>
    <property type="match status" value="1"/>
</dbReference>
<dbReference type="InterPro" id="IPR020845">
    <property type="entry name" value="AMP-binding_CS"/>
</dbReference>
<dbReference type="PANTHER" id="PTHR24096">
    <property type="entry name" value="LONG-CHAIN-FATTY-ACID--COA LIGASE"/>
    <property type="match status" value="1"/>
</dbReference>
<evidence type="ECO:0000256" key="3">
    <source>
        <dbReference type="ARBA" id="ARBA00022598"/>
    </source>
</evidence>
<dbReference type="PANTHER" id="PTHR24096:SF149">
    <property type="entry name" value="AMP-BINDING DOMAIN-CONTAINING PROTEIN-RELATED"/>
    <property type="match status" value="1"/>
</dbReference>
<comment type="similarity">
    <text evidence="2">Belongs to the ATP-dependent AMP-binding enzyme family.</text>
</comment>
<dbReference type="InterPro" id="IPR000873">
    <property type="entry name" value="AMP-dep_synth/lig_dom"/>
</dbReference>
<dbReference type="SUPFAM" id="SSF56801">
    <property type="entry name" value="Acetyl-CoA synthetase-like"/>
    <property type="match status" value="1"/>
</dbReference>
<reference evidence="8 9" key="1">
    <citation type="submission" date="2024-03" db="EMBL/GenBank/DDBJ databases">
        <title>The genome assembly and annotation of the cricket Gryllus longicercus Weissman &amp; Gray.</title>
        <authorList>
            <person name="Szrajer S."/>
            <person name="Gray D."/>
            <person name="Ylla G."/>
        </authorList>
    </citation>
    <scope>NUCLEOTIDE SEQUENCE [LARGE SCALE GENOMIC DNA]</scope>
    <source>
        <strain evidence="8">DAG 2021-001</strain>
        <tissue evidence="8">Whole body minus gut</tissue>
    </source>
</reference>
<evidence type="ECO:0000259" key="6">
    <source>
        <dbReference type="Pfam" id="PF00501"/>
    </source>
</evidence>
<dbReference type="Pfam" id="PF13193">
    <property type="entry name" value="AMP-binding_C"/>
    <property type="match status" value="1"/>
</dbReference>
<dbReference type="AlphaFoldDB" id="A0AAN9VG88"/>
<evidence type="ECO:0000259" key="7">
    <source>
        <dbReference type="Pfam" id="PF13193"/>
    </source>
</evidence>
<feature type="region of interest" description="Disordered" evidence="5">
    <location>
        <begin position="1"/>
        <end position="20"/>
    </location>
</feature>
<dbReference type="EMBL" id="JAZDUA010000330">
    <property type="protein sequence ID" value="KAK7794550.1"/>
    <property type="molecule type" value="Genomic_DNA"/>
</dbReference>
<evidence type="ECO:0000256" key="4">
    <source>
        <dbReference type="ARBA" id="ARBA00023140"/>
    </source>
</evidence>
<evidence type="ECO:0008006" key="10">
    <source>
        <dbReference type="Google" id="ProtNLM"/>
    </source>
</evidence>
<dbReference type="InterPro" id="IPR025110">
    <property type="entry name" value="AMP-bd_C"/>
</dbReference>
<sequence>MVTAARATTEAGGKDPLIQKGPEVPIPEITKPLSHYYLDRLKQLGRKIALIDAVSGETVSGAQLLARSVAVAMELRSRGVGPGDVVSVALDNCLDVVYIMQGTILSGATYSPFNPNLLVEDVRHLLQLVQPKVVLCVERAAANARDAAPQAQVVEVRADNPEYQNFLFRRSFEPFRVQASADLDRPLCIMFSSGTSGKPKGVALSHRNWHSFLRSADILLRQLVTAEDMARDVTALATTNTWLSGFLTMMLSVSQGNAMVIFRTPFSVDELMAGIQKHRITTMYLAPPMVAAIAKHPGVERYDTSSLRLVNFSGSNLSPALQAQLMQRIKCPVLRFYALTESLLIVFPGPKSLEKPGTCGKITINVQMKIIDNESGKSLGPNTEGEICVRSPMTTKGYYNNPQQTADTIDKEGWVHTGDVGYYDEDGYLFIVDRYKELMKYKAIHVAPADIENVLTAHEGVEDAAVVGIEHDEDQEHPVGFVVRAKGHDVSAEQLHQFLRDRLPVYKQLHGGIYFLDEIPRNFNSKIKRRELRVMARELRQEGKLLH</sequence>
<feature type="domain" description="AMP-dependent synthetase/ligase" evidence="6">
    <location>
        <begin position="42"/>
        <end position="399"/>
    </location>
</feature>
<gene>
    <name evidence="8" type="ORF">R5R35_009670</name>
</gene>
<name>A0AAN9VG88_9ORTH</name>
<dbReference type="InterPro" id="IPR042099">
    <property type="entry name" value="ANL_N_sf"/>
</dbReference>
<evidence type="ECO:0000313" key="9">
    <source>
        <dbReference type="Proteomes" id="UP001378592"/>
    </source>
</evidence>
<organism evidence="8 9">
    <name type="scientific">Gryllus longicercus</name>
    <dbReference type="NCBI Taxonomy" id="2509291"/>
    <lineage>
        <taxon>Eukaryota</taxon>
        <taxon>Metazoa</taxon>
        <taxon>Ecdysozoa</taxon>
        <taxon>Arthropoda</taxon>
        <taxon>Hexapoda</taxon>
        <taxon>Insecta</taxon>
        <taxon>Pterygota</taxon>
        <taxon>Neoptera</taxon>
        <taxon>Polyneoptera</taxon>
        <taxon>Orthoptera</taxon>
        <taxon>Ensifera</taxon>
        <taxon>Gryllidea</taxon>
        <taxon>Grylloidea</taxon>
        <taxon>Gryllidae</taxon>
        <taxon>Gryllinae</taxon>
        <taxon>Gryllus</taxon>
    </lineage>
</organism>
<comment type="caution">
    <text evidence="8">The sequence shown here is derived from an EMBL/GenBank/DDBJ whole genome shotgun (WGS) entry which is preliminary data.</text>
</comment>
<proteinExistence type="inferred from homology"/>
<dbReference type="Proteomes" id="UP001378592">
    <property type="component" value="Unassembled WGS sequence"/>
</dbReference>
<dbReference type="Gene3D" id="3.40.50.12780">
    <property type="entry name" value="N-terminal domain of ligase-like"/>
    <property type="match status" value="1"/>
</dbReference>
<dbReference type="Gene3D" id="3.30.300.30">
    <property type="match status" value="1"/>
</dbReference>